<dbReference type="SUPFAM" id="SSF51556">
    <property type="entry name" value="Metallo-dependent hydrolases"/>
    <property type="match status" value="1"/>
</dbReference>
<dbReference type="SUPFAM" id="SSF51338">
    <property type="entry name" value="Composite domain of metallo-dependent hydrolases"/>
    <property type="match status" value="1"/>
</dbReference>
<evidence type="ECO:0000313" key="4">
    <source>
        <dbReference type="Proteomes" id="UP000292424"/>
    </source>
</evidence>
<dbReference type="InterPro" id="IPR006680">
    <property type="entry name" value="Amidohydro-rel"/>
</dbReference>
<accession>A0A5P2G8U5</accession>
<sequence>MAKNIISADKIFDGFKWLIEKALVIEDGIILDIIDKNGIENVQHFEGILTPGFINCHCHTELSHMKNVIPEATGLMGFVGKIMQLRQYSEEEIKSACASALEEMQKNGIVAVGDICNTTHSLDAKTNSNLEFQNFIELAGFLPEQASPRFENGEKIAAQFEKTGATSIVPHAPYSVSKDLFEKINAYSQDKIISIHNEETPDENLLYEKKEGVFLDLYKKMNANIDFFQPTGKTSLQSVLPYLNKPSQILLVHNSFTSESDIQFAENQAKNTHQQIYWTLCPNANWYIERTIPPVDVLRKNRVKITLGTDSIASNYSLNILSEIHRLQKHFPNIPQEEYLQWATSNGAAALGMQEQLGTFSIGKKPGINLISKDFQTIKKLY</sequence>
<dbReference type="InterPro" id="IPR050287">
    <property type="entry name" value="MTA/SAH_deaminase"/>
</dbReference>
<organism evidence="3 4">
    <name type="scientific">Rhizosphaericola mali</name>
    <dbReference type="NCBI Taxonomy" id="2545455"/>
    <lineage>
        <taxon>Bacteria</taxon>
        <taxon>Pseudomonadati</taxon>
        <taxon>Bacteroidota</taxon>
        <taxon>Chitinophagia</taxon>
        <taxon>Chitinophagales</taxon>
        <taxon>Chitinophagaceae</taxon>
        <taxon>Rhizosphaericola</taxon>
    </lineage>
</organism>
<dbReference type="PANTHER" id="PTHR43794:SF11">
    <property type="entry name" value="AMIDOHYDROLASE-RELATED DOMAIN-CONTAINING PROTEIN"/>
    <property type="match status" value="1"/>
</dbReference>
<feature type="domain" description="Amidohydrolase-related" evidence="2">
    <location>
        <begin position="48"/>
        <end position="378"/>
    </location>
</feature>
<dbReference type="InterPro" id="IPR032466">
    <property type="entry name" value="Metal_Hydrolase"/>
</dbReference>
<evidence type="ECO:0000259" key="2">
    <source>
        <dbReference type="Pfam" id="PF01979"/>
    </source>
</evidence>
<gene>
    <name evidence="3" type="ORF">E0W69_013485</name>
</gene>
<dbReference type="EMBL" id="CP044016">
    <property type="protein sequence ID" value="QES89633.1"/>
    <property type="molecule type" value="Genomic_DNA"/>
</dbReference>
<dbReference type="AlphaFoldDB" id="A0A5P2G8U5"/>
<dbReference type="InterPro" id="IPR011059">
    <property type="entry name" value="Metal-dep_hydrolase_composite"/>
</dbReference>
<dbReference type="PANTHER" id="PTHR43794">
    <property type="entry name" value="AMINOHYDROLASE SSNA-RELATED"/>
    <property type="match status" value="1"/>
</dbReference>
<name>A0A5P2G8U5_9BACT</name>
<evidence type="ECO:0000313" key="3">
    <source>
        <dbReference type="EMBL" id="QES89633.1"/>
    </source>
</evidence>
<keyword evidence="1 3" id="KW-0378">Hydrolase</keyword>
<proteinExistence type="predicted"/>
<dbReference type="OrthoDB" id="9807210at2"/>
<dbReference type="KEGG" id="arac:E0W69_013485"/>
<dbReference type="GO" id="GO:0016810">
    <property type="term" value="F:hydrolase activity, acting on carbon-nitrogen (but not peptide) bonds"/>
    <property type="evidence" value="ECO:0007669"/>
    <property type="project" value="InterPro"/>
</dbReference>
<protein>
    <submittedName>
        <fullName evidence="3">Amidohydrolase family protein</fullName>
    </submittedName>
</protein>
<dbReference type="Gene3D" id="3.20.20.140">
    <property type="entry name" value="Metal-dependent hydrolases"/>
    <property type="match status" value="1"/>
</dbReference>
<reference evidence="3 4" key="1">
    <citation type="submission" date="2019-09" db="EMBL/GenBank/DDBJ databases">
        <title>Complete genome sequence of Arachidicoccus sp. B3-10 isolated from apple orchard soil.</title>
        <authorList>
            <person name="Kim H.S."/>
            <person name="Han K.-I."/>
            <person name="Suh M.K."/>
            <person name="Lee K.C."/>
            <person name="Eom M.K."/>
            <person name="Kim J.-S."/>
            <person name="Kang S.W."/>
            <person name="Sin Y."/>
            <person name="Lee J.-S."/>
        </authorList>
    </citation>
    <scope>NUCLEOTIDE SEQUENCE [LARGE SCALE GENOMIC DNA]</scope>
    <source>
        <strain evidence="3 4">B3-10</strain>
    </source>
</reference>
<dbReference type="Pfam" id="PF01979">
    <property type="entry name" value="Amidohydro_1"/>
    <property type="match status" value="1"/>
</dbReference>
<dbReference type="Proteomes" id="UP000292424">
    <property type="component" value="Chromosome"/>
</dbReference>
<evidence type="ECO:0000256" key="1">
    <source>
        <dbReference type="ARBA" id="ARBA00022801"/>
    </source>
</evidence>
<keyword evidence="4" id="KW-1185">Reference proteome</keyword>
<dbReference type="RefSeq" id="WP_131330575.1">
    <property type="nucleotide sequence ID" value="NZ_CP044016.1"/>
</dbReference>